<evidence type="ECO:0000256" key="2">
    <source>
        <dbReference type="ARBA" id="ARBA00005979"/>
    </source>
</evidence>
<accession>A0A5E8C629</accession>
<feature type="domain" description="NADH:flavin oxidoreductase/NADH oxidase N-terminal" evidence="4">
    <location>
        <begin position="7"/>
        <end position="349"/>
    </location>
</feature>
<dbReference type="PANTHER" id="PTHR22893">
    <property type="entry name" value="NADH OXIDOREDUCTASE-RELATED"/>
    <property type="match status" value="1"/>
</dbReference>
<dbReference type="OrthoDB" id="276546at2759"/>
<sequence>MSVLTNNLFKPIMVGRIKLAHRIAMAPLTRVRADPETAVPTNVMETYYKQRSQAPGTLIVTEATVISEQARAFPGVPGIWTKDQVSGWKKITDIVHDQHSFIFQQLWAVGRAAKPNYLFSLGNDFVSSSNVPDLTSPYNQEGIIPRALTIEEIKQYVKDFAQAAKNSIEAGFDGVEIHAANGYLPHQFLDETVNHRTDQYGGSVENRARFTLEIVDAISEAIGSDRLAIRLSPYETYGDMKYGPATLEQYAYLLKELEVRGLKSGGRLAYIHTVENTFDATNSVGEPILKRPLEFVRNVWSGVWIRTQHFSRDLALDFADLDDKLVIGFGKMFISNPDLVRRIKEDLPLATPDFTKLYTGGASGYIDYPEYAEKK</sequence>
<comment type="cofactor">
    <cofactor evidence="1">
        <name>FMN</name>
        <dbReference type="ChEBI" id="CHEBI:58210"/>
    </cofactor>
</comment>
<dbReference type="EMBL" id="CABVLU010000005">
    <property type="protein sequence ID" value="VVT58560.1"/>
    <property type="molecule type" value="Genomic_DNA"/>
</dbReference>
<evidence type="ECO:0000256" key="3">
    <source>
        <dbReference type="ARBA" id="ARBA00022643"/>
    </source>
</evidence>
<dbReference type="CDD" id="cd02933">
    <property type="entry name" value="OYE_like_FMN"/>
    <property type="match status" value="1"/>
</dbReference>
<dbReference type="AlphaFoldDB" id="A0A5E8C629"/>
<keyword evidence="3" id="KW-0285">Flavoprotein</keyword>
<dbReference type="InterPro" id="IPR013785">
    <property type="entry name" value="Aldolase_TIM"/>
</dbReference>
<comment type="similarity">
    <text evidence="2">Belongs to the NADH:flavin oxidoreductase/NADH oxidase family.</text>
</comment>
<dbReference type="GO" id="GO:0010181">
    <property type="term" value="F:FMN binding"/>
    <property type="evidence" value="ECO:0007669"/>
    <property type="project" value="InterPro"/>
</dbReference>
<evidence type="ECO:0000256" key="1">
    <source>
        <dbReference type="ARBA" id="ARBA00001917"/>
    </source>
</evidence>
<dbReference type="Pfam" id="PF00724">
    <property type="entry name" value="Oxidored_FMN"/>
    <property type="match status" value="1"/>
</dbReference>
<gene>
    <name evidence="5" type="ORF">SAPINGB_P006270</name>
</gene>
<dbReference type="FunFam" id="3.20.20.70:FF:000138">
    <property type="entry name" value="NADPH dehydrogenase 1"/>
    <property type="match status" value="1"/>
</dbReference>
<protein>
    <recommendedName>
        <fullName evidence="4">NADH:flavin oxidoreductase/NADH oxidase N-terminal domain-containing protein</fullName>
    </recommendedName>
</protein>
<proteinExistence type="inferred from homology"/>
<dbReference type="GeneID" id="43585081"/>
<reference evidence="5 6" key="1">
    <citation type="submission" date="2019-09" db="EMBL/GenBank/DDBJ databases">
        <authorList>
            <person name="Brejova B."/>
        </authorList>
    </citation>
    <scope>NUCLEOTIDE SEQUENCE [LARGE SCALE GENOMIC DNA]</scope>
</reference>
<evidence type="ECO:0000313" key="6">
    <source>
        <dbReference type="Proteomes" id="UP000398389"/>
    </source>
</evidence>
<dbReference type="InterPro" id="IPR045247">
    <property type="entry name" value="Oye-like"/>
</dbReference>
<dbReference type="Proteomes" id="UP000398389">
    <property type="component" value="Unassembled WGS sequence"/>
</dbReference>
<keyword evidence="3" id="KW-0288">FMN</keyword>
<keyword evidence="6" id="KW-1185">Reference proteome</keyword>
<name>A0A5E8C629_9ASCO</name>
<dbReference type="SUPFAM" id="SSF51395">
    <property type="entry name" value="FMN-linked oxidoreductases"/>
    <property type="match status" value="1"/>
</dbReference>
<evidence type="ECO:0000259" key="4">
    <source>
        <dbReference type="Pfam" id="PF00724"/>
    </source>
</evidence>
<evidence type="ECO:0000313" key="5">
    <source>
        <dbReference type="EMBL" id="VVT58560.1"/>
    </source>
</evidence>
<dbReference type="InterPro" id="IPR001155">
    <property type="entry name" value="OxRdtase_FMN_N"/>
</dbReference>
<dbReference type="PANTHER" id="PTHR22893:SF91">
    <property type="entry name" value="NADPH DEHYDROGENASE 2-RELATED"/>
    <property type="match status" value="1"/>
</dbReference>
<dbReference type="GO" id="GO:0003959">
    <property type="term" value="F:NADPH dehydrogenase activity"/>
    <property type="evidence" value="ECO:0007669"/>
    <property type="project" value="TreeGrafter"/>
</dbReference>
<organism evidence="5 6">
    <name type="scientific">Magnusiomyces paraingens</name>
    <dbReference type="NCBI Taxonomy" id="2606893"/>
    <lineage>
        <taxon>Eukaryota</taxon>
        <taxon>Fungi</taxon>
        <taxon>Dikarya</taxon>
        <taxon>Ascomycota</taxon>
        <taxon>Saccharomycotina</taxon>
        <taxon>Dipodascomycetes</taxon>
        <taxon>Dipodascales</taxon>
        <taxon>Dipodascaceae</taxon>
        <taxon>Magnusiomyces</taxon>
    </lineage>
</organism>
<dbReference type="RefSeq" id="XP_031856872.1">
    <property type="nucleotide sequence ID" value="XM_032000981.1"/>
</dbReference>
<dbReference type="Gene3D" id="3.20.20.70">
    <property type="entry name" value="Aldolase class I"/>
    <property type="match status" value="1"/>
</dbReference>